<dbReference type="HOGENOM" id="CLU_082760_5_0_11"/>
<dbReference type="PANTHER" id="PTHR35446">
    <property type="entry name" value="SI:CH211-175M2.5"/>
    <property type="match status" value="1"/>
</dbReference>
<feature type="domain" description="Carboxymuconolactone decarboxylase-like" evidence="1">
    <location>
        <begin position="34"/>
        <end position="101"/>
    </location>
</feature>
<gene>
    <name evidence="2" type="ORF">AJAP_15010</name>
</gene>
<dbReference type="STRING" id="208439.AJAP_15010"/>
<proteinExistence type="predicted"/>
<keyword evidence="2" id="KW-0575">Peroxidase</keyword>
<dbReference type="RefSeq" id="WP_038511839.1">
    <property type="nucleotide sequence ID" value="NZ_CP008953.1"/>
</dbReference>
<dbReference type="SUPFAM" id="SSF69118">
    <property type="entry name" value="AhpD-like"/>
    <property type="match status" value="1"/>
</dbReference>
<dbReference type="NCBIfam" id="TIGR00778">
    <property type="entry name" value="ahpD_dom"/>
    <property type="match status" value="1"/>
</dbReference>
<dbReference type="Pfam" id="PF02627">
    <property type="entry name" value="CMD"/>
    <property type="match status" value="1"/>
</dbReference>
<dbReference type="GO" id="GO:0051920">
    <property type="term" value="F:peroxiredoxin activity"/>
    <property type="evidence" value="ECO:0007669"/>
    <property type="project" value="InterPro"/>
</dbReference>
<dbReference type="AlphaFoldDB" id="A0A075USD2"/>
<organism evidence="2 3">
    <name type="scientific">Amycolatopsis japonica</name>
    <dbReference type="NCBI Taxonomy" id="208439"/>
    <lineage>
        <taxon>Bacteria</taxon>
        <taxon>Bacillati</taxon>
        <taxon>Actinomycetota</taxon>
        <taxon>Actinomycetes</taxon>
        <taxon>Pseudonocardiales</taxon>
        <taxon>Pseudonocardiaceae</taxon>
        <taxon>Amycolatopsis</taxon>
        <taxon>Amycolatopsis japonica group</taxon>
    </lineage>
</organism>
<evidence type="ECO:0000313" key="3">
    <source>
        <dbReference type="Proteomes" id="UP000028492"/>
    </source>
</evidence>
<dbReference type="PANTHER" id="PTHR35446:SF3">
    <property type="entry name" value="CMD DOMAIN-CONTAINING PROTEIN"/>
    <property type="match status" value="1"/>
</dbReference>
<accession>A0A075USD2</accession>
<evidence type="ECO:0000259" key="1">
    <source>
        <dbReference type="Pfam" id="PF02627"/>
    </source>
</evidence>
<dbReference type="eggNOG" id="COG2128">
    <property type="taxonomic scope" value="Bacteria"/>
</dbReference>
<keyword evidence="3" id="KW-1185">Reference proteome</keyword>
<dbReference type="Proteomes" id="UP000028492">
    <property type="component" value="Chromosome"/>
</dbReference>
<keyword evidence="2" id="KW-0560">Oxidoreductase</keyword>
<evidence type="ECO:0000313" key="2">
    <source>
        <dbReference type="EMBL" id="AIG75878.1"/>
    </source>
</evidence>
<protein>
    <submittedName>
        <fullName evidence="2">Alkylhydroperoxidase</fullName>
    </submittedName>
</protein>
<reference evidence="2 3" key="1">
    <citation type="journal article" date="2014" name="J. Biotechnol.">
        <title>Complete genome sequence of the actinobacterium Amycolatopsis japonica MG417-CF17(T) (=DSM 44213T) producing (S,S)-N,N'-ethylenediaminedisuccinic acid.</title>
        <authorList>
            <person name="Stegmann E."/>
            <person name="Albersmeier A."/>
            <person name="Spohn M."/>
            <person name="Gert H."/>
            <person name="Weber T."/>
            <person name="Wohlleben W."/>
            <person name="Kalinowski J."/>
            <person name="Ruckert C."/>
        </authorList>
    </citation>
    <scope>NUCLEOTIDE SEQUENCE [LARGE SCALE GENOMIC DNA]</scope>
    <source>
        <strain evidence="3">MG417-CF17 (DSM 44213)</strain>
    </source>
</reference>
<dbReference type="EMBL" id="CP008953">
    <property type="protein sequence ID" value="AIG75878.1"/>
    <property type="molecule type" value="Genomic_DNA"/>
</dbReference>
<dbReference type="InterPro" id="IPR004675">
    <property type="entry name" value="AhpD_core"/>
</dbReference>
<dbReference type="InterPro" id="IPR003779">
    <property type="entry name" value="CMD-like"/>
</dbReference>
<sequence length="170" mass="18657">MPRIPQLTEHPLLTDVRTQIGRVPNLYAAMANGPAALSGYLALRDALTRGELTARERELLALFTAQRNECGYCLAAHTFRGEKMRIPAVELDKAREAESPDPHTRAVLRLADAVMAHRGRVPDERLAEARADGVTDAQVAEVVAHIALNVLSNYFNHVAEPDLDFPAVSQ</sequence>
<dbReference type="InterPro" id="IPR029032">
    <property type="entry name" value="AhpD-like"/>
</dbReference>
<dbReference type="Gene3D" id="1.20.1290.10">
    <property type="entry name" value="AhpD-like"/>
    <property type="match status" value="1"/>
</dbReference>
<dbReference type="KEGG" id="aja:AJAP_15010"/>
<name>A0A075USD2_9PSEU</name>